<reference evidence="9" key="2">
    <citation type="submission" date="2024-02" db="EMBL/GenBank/DDBJ databases">
        <title>Comparative genomics of Cryptococcus and Kwoniella reveals pathogenesis evolution and contrasting modes of karyotype evolution via chromosome fusion or intercentromeric recombination.</title>
        <authorList>
            <person name="Coelho M.A."/>
            <person name="David-Palma M."/>
            <person name="Shea T."/>
            <person name="Bowers K."/>
            <person name="McGinley-Smith S."/>
            <person name="Mohammad A.W."/>
            <person name="Gnirke A."/>
            <person name="Yurkov A.M."/>
            <person name="Nowrousian M."/>
            <person name="Sun S."/>
            <person name="Cuomo C.A."/>
            <person name="Heitman J."/>
        </authorList>
    </citation>
    <scope>NUCLEOTIDE SEQUENCE</scope>
    <source>
        <strain evidence="9">CBS 10118</strain>
    </source>
</reference>
<feature type="compositionally biased region" description="Polar residues" evidence="7">
    <location>
        <begin position="863"/>
        <end position="877"/>
    </location>
</feature>
<dbReference type="KEGG" id="kbi:30206969"/>
<feature type="region of interest" description="Disordered" evidence="7">
    <location>
        <begin position="760"/>
        <end position="784"/>
    </location>
</feature>
<feature type="compositionally biased region" description="Low complexity" evidence="7">
    <location>
        <begin position="710"/>
        <end position="736"/>
    </location>
</feature>
<feature type="region of interest" description="Disordered" evidence="7">
    <location>
        <begin position="23"/>
        <end position="127"/>
    </location>
</feature>
<keyword evidence="3 5" id="KW-0371">Homeobox</keyword>
<dbReference type="PROSITE" id="PS50071">
    <property type="entry name" value="HOMEOBOX_2"/>
    <property type="match status" value="1"/>
</dbReference>
<evidence type="ECO:0000256" key="1">
    <source>
        <dbReference type="ARBA" id="ARBA00004123"/>
    </source>
</evidence>
<dbReference type="EMBL" id="CP144542">
    <property type="protein sequence ID" value="WVW81867.1"/>
    <property type="molecule type" value="Genomic_DNA"/>
</dbReference>
<gene>
    <name evidence="9" type="ORF">I302_103865</name>
</gene>
<evidence type="ECO:0000256" key="3">
    <source>
        <dbReference type="ARBA" id="ARBA00023155"/>
    </source>
</evidence>
<dbReference type="PANTHER" id="PTHR24208">
    <property type="entry name" value="LIM/HOMEOBOX PROTEIN LHX"/>
    <property type="match status" value="1"/>
</dbReference>
<evidence type="ECO:0000256" key="6">
    <source>
        <dbReference type="RuleBase" id="RU000682"/>
    </source>
</evidence>
<dbReference type="CDD" id="cd00086">
    <property type="entry name" value="homeodomain"/>
    <property type="match status" value="1"/>
</dbReference>
<dbReference type="InterPro" id="IPR009057">
    <property type="entry name" value="Homeodomain-like_sf"/>
</dbReference>
<feature type="region of interest" description="Disordered" evidence="7">
    <location>
        <begin position="863"/>
        <end position="893"/>
    </location>
</feature>
<evidence type="ECO:0000313" key="9">
    <source>
        <dbReference type="EMBL" id="WVW81867.1"/>
    </source>
</evidence>
<accession>A0AAJ8K6V2</accession>
<feature type="region of interest" description="Disordered" evidence="7">
    <location>
        <begin position="678"/>
        <end position="748"/>
    </location>
</feature>
<name>A0AAJ8K6V2_9TREE</name>
<feature type="compositionally biased region" description="Polar residues" evidence="7">
    <location>
        <begin position="96"/>
        <end position="127"/>
    </location>
</feature>
<evidence type="ECO:0000256" key="5">
    <source>
        <dbReference type="PROSITE-ProRule" id="PRU00108"/>
    </source>
</evidence>
<dbReference type="InterPro" id="IPR050453">
    <property type="entry name" value="LIM_Homeobox_TF"/>
</dbReference>
<dbReference type="SMART" id="SM00389">
    <property type="entry name" value="HOX"/>
    <property type="match status" value="1"/>
</dbReference>
<feature type="compositionally biased region" description="Low complexity" evidence="7">
    <location>
        <begin position="472"/>
        <end position="497"/>
    </location>
</feature>
<feature type="DNA-binding region" description="Homeobox" evidence="5">
    <location>
        <begin position="400"/>
        <end position="461"/>
    </location>
</feature>
<feature type="domain" description="Homeobox" evidence="8">
    <location>
        <begin position="398"/>
        <end position="460"/>
    </location>
</feature>
<dbReference type="Pfam" id="PF00046">
    <property type="entry name" value="Homeodomain"/>
    <property type="match status" value="1"/>
</dbReference>
<dbReference type="InterPro" id="IPR001356">
    <property type="entry name" value="HD"/>
</dbReference>
<keyword evidence="4 5" id="KW-0539">Nucleus</keyword>
<evidence type="ECO:0000313" key="10">
    <source>
        <dbReference type="Proteomes" id="UP000092730"/>
    </source>
</evidence>
<dbReference type="PANTHER" id="PTHR24208:SF166">
    <property type="entry name" value="LIM HOMEOBOX TRANSCRIPTION FACTOR 1 ALPHA, ISOFORM B"/>
    <property type="match status" value="1"/>
</dbReference>
<dbReference type="GO" id="GO:0000981">
    <property type="term" value="F:DNA-binding transcription factor activity, RNA polymerase II-specific"/>
    <property type="evidence" value="ECO:0007669"/>
    <property type="project" value="TreeGrafter"/>
</dbReference>
<feature type="compositionally biased region" description="Polar residues" evidence="7">
    <location>
        <begin position="24"/>
        <end position="87"/>
    </location>
</feature>
<feature type="compositionally biased region" description="Polar residues" evidence="7">
    <location>
        <begin position="253"/>
        <end position="273"/>
    </location>
</feature>
<sequence>MSPTASPFRFPHAVDHEGDHQIIDPSSLQLPSFTPASSNTSGGTPECSSDNNITPQPTNNLDNPTSAPPFWTNTDMNNPAQSSSNLPMTPLWSFDHLNNPSSTGTATPSIDNSSSSGGMDSTHTTPASASAKFQYPFSATPAKTTNPNMLFRNNDLVQTPSTANTQWSGPTNPASAIDHSFMPPPPPNTSSSHGMHHTSHMSLTGLSPMLAGFTTSSPTFDQNLQSQSTGPGSVAQSPINPQIHRPGGPIRTFSASAAIPQTSRKRSNTLMTLASSTPSSSSSATPNSYPYPSPRFPSSLMNTHSHVHPSSLSQPNRLNRQPSVPIMTGEPIKRVFHPSPATAISPAIGVDLGHLPIDDGYGGRMGMGMGMGMPMGYNSMRMGMNMGMGMGMRATPPMEAKPPRFKPTKEQLEILIKSYEENKNPDGPAREALAKRLGPDVRPKTLQIWFQNRRSKSRAKERDANVPKPSHTRGGSSSLGHRSSASTSTSKGGSNKGVDLEALRGLIHDEDPNLIILPITVLSIANWTRFLMPGTGISHPDLAASLRFPHSAQPSLYLYVVHQTDTFRIEIPINTTAMLNLQSVQNPSLNTEAVAISFELSMNTAKYAAWHEDDAQTHGGVWNEVGDFTGGETNGGGKVELTGDKEVLLGAFSSVQQHLSNSTYPKPMGGIAPVRSSSGNSWKFPSMSTSTSFSSGPGGVQTPPLDLPILSHLHSSTQQHQRQRSFSQPDLPSSSSGGSGDSGSGSLSEFEYTSKAVHFSQNQPGTSGQVPLPLPLTGASTSTNPGTASTFVNIDYTSTQPFSSSWNSPDLNLPMNAGSAWGFPQNTDNSFASTLNPSSLSTTGPAGRTGFNQFATLNSGINPHNSQHISGDQSEGSSEMDLGTPPFEFEDRSQATTVNVEEMGGRKGKDRFMVGLEQGEM</sequence>
<reference evidence="9" key="1">
    <citation type="submission" date="2013-07" db="EMBL/GenBank/DDBJ databases">
        <authorList>
            <consortium name="The Broad Institute Genome Sequencing Platform"/>
            <person name="Cuomo C."/>
            <person name="Litvintseva A."/>
            <person name="Chen Y."/>
            <person name="Heitman J."/>
            <person name="Sun S."/>
            <person name="Springer D."/>
            <person name="Dromer F."/>
            <person name="Young S.K."/>
            <person name="Zeng Q."/>
            <person name="Gargeya S."/>
            <person name="Fitzgerald M."/>
            <person name="Abouelleil A."/>
            <person name="Alvarado L."/>
            <person name="Berlin A.M."/>
            <person name="Chapman S.B."/>
            <person name="Dewar J."/>
            <person name="Goldberg J."/>
            <person name="Griggs A."/>
            <person name="Gujja S."/>
            <person name="Hansen M."/>
            <person name="Howarth C."/>
            <person name="Imamovic A."/>
            <person name="Larimer J."/>
            <person name="McCowan C."/>
            <person name="Murphy C."/>
            <person name="Pearson M."/>
            <person name="Priest M."/>
            <person name="Roberts A."/>
            <person name="Saif S."/>
            <person name="Shea T."/>
            <person name="Sykes S."/>
            <person name="Wortman J."/>
            <person name="Nusbaum C."/>
            <person name="Birren B."/>
        </authorList>
    </citation>
    <scope>NUCLEOTIDE SEQUENCE</scope>
    <source>
        <strain evidence="9">CBS 10118</strain>
    </source>
</reference>
<feature type="compositionally biased region" description="Polar residues" evidence="7">
    <location>
        <begin position="160"/>
        <end position="174"/>
    </location>
</feature>
<dbReference type="RefSeq" id="XP_019048795.2">
    <property type="nucleotide sequence ID" value="XM_019189233.2"/>
</dbReference>
<proteinExistence type="predicted"/>
<dbReference type="SUPFAM" id="SSF46689">
    <property type="entry name" value="Homeodomain-like"/>
    <property type="match status" value="1"/>
</dbReference>
<keyword evidence="10" id="KW-1185">Reference proteome</keyword>
<feature type="compositionally biased region" description="Polar residues" evidence="7">
    <location>
        <begin position="760"/>
        <end position="769"/>
    </location>
</feature>
<comment type="subcellular location">
    <subcellularLocation>
        <location evidence="1 5 6">Nucleus</location>
    </subcellularLocation>
</comment>
<dbReference type="Gene3D" id="1.10.10.60">
    <property type="entry name" value="Homeodomain-like"/>
    <property type="match status" value="1"/>
</dbReference>
<feature type="region of interest" description="Disordered" evidence="7">
    <location>
        <begin position="419"/>
        <end position="438"/>
    </location>
</feature>
<organism evidence="9 10">
    <name type="scientific">Kwoniella bestiolae CBS 10118</name>
    <dbReference type="NCBI Taxonomy" id="1296100"/>
    <lineage>
        <taxon>Eukaryota</taxon>
        <taxon>Fungi</taxon>
        <taxon>Dikarya</taxon>
        <taxon>Basidiomycota</taxon>
        <taxon>Agaricomycotina</taxon>
        <taxon>Tremellomycetes</taxon>
        <taxon>Tremellales</taxon>
        <taxon>Cryptococcaceae</taxon>
        <taxon>Kwoniella</taxon>
    </lineage>
</organism>
<evidence type="ECO:0000256" key="2">
    <source>
        <dbReference type="ARBA" id="ARBA00023125"/>
    </source>
</evidence>
<feature type="compositionally biased region" description="Low complexity" evidence="7">
    <location>
        <begin position="274"/>
        <end position="288"/>
    </location>
</feature>
<keyword evidence="2 5" id="KW-0238">DNA-binding</keyword>
<evidence type="ECO:0000259" key="8">
    <source>
        <dbReference type="PROSITE" id="PS50071"/>
    </source>
</evidence>
<dbReference type="GO" id="GO:0000977">
    <property type="term" value="F:RNA polymerase II transcription regulatory region sequence-specific DNA binding"/>
    <property type="evidence" value="ECO:0007669"/>
    <property type="project" value="TreeGrafter"/>
</dbReference>
<dbReference type="GO" id="GO:0005634">
    <property type="term" value="C:nucleus"/>
    <property type="evidence" value="ECO:0007669"/>
    <property type="project" value="UniProtKB-SubCell"/>
</dbReference>
<dbReference type="AlphaFoldDB" id="A0AAJ8K6V2"/>
<dbReference type="GeneID" id="30206969"/>
<feature type="region of interest" description="Disordered" evidence="7">
    <location>
        <begin position="444"/>
        <end position="497"/>
    </location>
</feature>
<protein>
    <recommendedName>
        <fullName evidence="8">Homeobox domain-containing protein</fullName>
    </recommendedName>
</protein>
<feature type="compositionally biased region" description="Low complexity" evidence="7">
    <location>
        <begin position="684"/>
        <end position="695"/>
    </location>
</feature>
<feature type="region of interest" description="Disordered" evidence="7">
    <location>
        <begin position="160"/>
        <end position="319"/>
    </location>
</feature>
<evidence type="ECO:0000256" key="4">
    <source>
        <dbReference type="ARBA" id="ARBA00023242"/>
    </source>
</evidence>
<feature type="compositionally biased region" description="Polar residues" evidence="7">
    <location>
        <begin position="213"/>
        <end position="240"/>
    </location>
</feature>
<feature type="compositionally biased region" description="Polar residues" evidence="7">
    <location>
        <begin position="300"/>
        <end position="319"/>
    </location>
</feature>
<dbReference type="Proteomes" id="UP000092730">
    <property type="component" value="Chromosome 2"/>
</dbReference>
<evidence type="ECO:0000256" key="7">
    <source>
        <dbReference type="SAM" id="MobiDB-lite"/>
    </source>
</evidence>